<evidence type="ECO:0000313" key="2">
    <source>
        <dbReference type="EMBL" id="PNX79591.1"/>
    </source>
</evidence>
<dbReference type="EMBL" id="ASHM01036262">
    <property type="protein sequence ID" value="PNX79591.1"/>
    <property type="molecule type" value="Genomic_DNA"/>
</dbReference>
<organism evidence="2 3">
    <name type="scientific">Trifolium pratense</name>
    <name type="common">Red clover</name>
    <dbReference type="NCBI Taxonomy" id="57577"/>
    <lineage>
        <taxon>Eukaryota</taxon>
        <taxon>Viridiplantae</taxon>
        <taxon>Streptophyta</taxon>
        <taxon>Embryophyta</taxon>
        <taxon>Tracheophyta</taxon>
        <taxon>Spermatophyta</taxon>
        <taxon>Magnoliopsida</taxon>
        <taxon>eudicotyledons</taxon>
        <taxon>Gunneridae</taxon>
        <taxon>Pentapetalae</taxon>
        <taxon>rosids</taxon>
        <taxon>fabids</taxon>
        <taxon>Fabales</taxon>
        <taxon>Fabaceae</taxon>
        <taxon>Papilionoideae</taxon>
        <taxon>50 kb inversion clade</taxon>
        <taxon>NPAAA clade</taxon>
        <taxon>Hologalegina</taxon>
        <taxon>IRL clade</taxon>
        <taxon>Trifolieae</taxon>
        <taxon>Trifolium</taxon>
    </lineage>
</organism>
<comment type="caution">
    <text evidence="2">The sequence shown here is derived from an EMBL/GenBank/DDBJ whole genome shotgun (WGS) entry which is preliminary data.</text>
</comment>
<gene>
    <name evidence="2" type="ORF">L195_g035577</name>
</gene>
<keyword evidence="1" id="KW-0472">Membrane</keyword>
<evidence type="ECO:0000256" key="1">
    <source>
        <dbReference type="SAM" id="Phobius"/>
    </source>
</evidence>
<feature type="transmembrane region" description="Helical" evidence="1">
    <location>
        <begin position="12"/>
        <end position="31"/>
    </location>
</feature>
<sequence>RFARLGSSEARLASLYVLFWVVVLVLGSWFLGMNTRLARLKARLASLMFIKSELWELESSLSEAGARLYSLSLIELQFAFLLRIRCWDLFLRFLGFCFDLN</sequence>
<evidence type="ECO:0000313" key="3">
    <source>
        <dbReference type="Proteomes" id="UP000236291"/>
    </source>
</evidence>
<keyword evidence="1" id="KW-1133">Transmembrane helix</keyword>
<name>A0A2K3LM26_TRIPR</name>
<feature type="non-terminal residue" evidence="2">
    <location>
        <position position="1"/>
    </location>
</feature>
<protein>
    <submittedName>
        <fullName evidence="2">Uncharacterized protein</fullName>
    </submittedName>
</protein>
<keyword evidence="1" id="KW-0812">Transmembrane</keyword>
<proteinExistence type="predicted"/>
<accession>A0A2K3LM26</accession>
<dbReference type="AlphaFoldDB" id="A0A2K3LM26"/>
<dbReference type="Proteomes" id="UP000236291">
    <property type="component" value="Unassembled WGS sequence"/>
</dbReference>
<reference evidence="2 3" key="2">
    <citation type="journal article" date="2017" name="Front. Plant Sci.">
        <title>Gene Classification and Mining of Molecular Markers Useful in Red Clover (Trifolium pratense) Breeding.</title>
        <authorList>
            <person name="Istvanek J."/>
            <person name="Dluhosova J."/>
            <person name="Dluhos P."/>
            <person name="Patkova L."/>
            <person name="Nedelnik J."/>
            <person name="Repkova J."/>
        </authorList>
    </citation>
    <scope>NUCLEOTIDE SEQUENCE [LARGE SCALE GENOMIC DNA]</scope>
    <source>
        <strain evidence="3">cv. Tatra</strain>
        <tissue evidence="2">Young leaves</tissue>
    </source>
</reference>
<reference evidence="2 3" key="1">
    <citation type="journal article" date="2014" name="Am. J. Bot.">
        <title>Genome assembly and annotation for red clover (Trifolium pratense; Fabaceae).</title>
        <authorList>
            <person name="Istvanek J."/>
            <person name="Jaros M."/>
            <person name="Krenek A."/>
            <person name="Repkova J."/>
        </authorList>
    </citation>
    <scope>NUCLEOTIDE SEQUENCE [LARGE SCALE GENOMIC DNA]</scope>
    <source>
        <strain evidence="3">cv. Tatra</strain>
        <tissue evidence="2">Young leaves</tissue>
    </source>
</reference>